<reference evidence="1 2" key="1">
    <citation type="submission" date="2015-09" db="EMBL/GenBank/DDBJ databases">
        <authorList>
            <consortium name="Swine Surveillance"/>
        </authorList>
    </citation>
    <scope>NUCLEOTIDE SEQUENCE [LARGE SCALE GENOMIC DNA]</scope>
    <source>
        <strain evidence="1 2">CECT 5294</strain>
    </source>
</reference>
<proteinExistence type="predicted"/>
<evidence type="ECO:0000313" key="2">
    <source>
        <dbReference type="Proteomes" id="UP000051298"/>
    </source>
</evidence>
<evidence type="ECO:0000313" key="1">
    <source>
        <dbReference type="EMBL" id="CUH59848.1"/>
    </source>
</evidence>
<accession>A0A0P1EXK8</accession>
<dbReference type="RefSeq" id="WP_058122951.1">
    <property type="nucleotide sequence ID" value="NZ_CYRX01000011.1"/>
</dbReference>
<name>A0A0P1EXK8_9RHOB</name>
<organism evidence="1 2">
    <name type="scientific">Thalassobacter stenotrophicus</name>
    <dbReference type="NCBI Taxonomy" id="266809"/>
    <lineage>
        <taxon>Bacteria</taxon>
        <taxon>Pseudomonadati</taxon>
        <taxon>Pseudomonadota</taxon>
        <taxon>Alphaproteobacteria</taxon>
        <taxon>Rhodobacterales</taxon>
        <taxon>Roseobacteraceae</taxon>
        <taxon>Thalassobacter</taxon>
    </lineage>
</organism>
<gene>
    <name evidence="1" type="ORF">THS5294_01136</name>
</gene>
<protein>
    <submittedName>
        <fullName evidence="1">Uncharacterized protein</fullName>
    </submittedName>
</protein>
<dbReference type="Proteomes" id="UP000051298">
    <property type="component" value="Unassembled WGS sequence"/>
</dbReference>
<dbReference type="AlphaFoldDB" id="A0A0P1EXK8"/>
<dbReference type="EMBL" id="CYRX01000011">
    <property type="protein sequence ID" value="CUH59848.1"/>
    <property type="molecule type" value="Genomic_DNA"/>
</dbReference>
<sequence>MQNFLNETANLGTTGKLVKATKRTYRGQTIADMRHDIVTRAQQTIEALDGYKGGVLRAPMARSIRNGLCVKLGYGKRNVGFFEGEGSDRVAVISDRNFARNEAYAAAVYLEKVVEAVSAGEFDELLGHTLNKLKARFVKEDEKTDDKPDANVHHFAAE</sequence>